<dbReference type="EMBL" id="JBHSXS010000020">
    <property type="protein sequence ID" value="MFC6883603.1"/>
    <property type="molecule type" value="Genomic_DNA"/>
</dbReference>
<name>A0ABW2CRC5_9ACTN</name>
<dbReference type="Proteomes" id="UP001596380">
    <property type="component" value="Unassembled WGS sequence"/>
</dbReference>
<evidence type="ECO:0000313" key="2">
    <source>
        <dbReference type="Proteomes" id="UP001596380"/>
    </source>
</evidence>
<organism evidence="1 2">
    <name type="scientific">Actinomadura yumaensis</name>
    <dbReference type="NCBI Taxonomy" id="111807"/>
    <lineage>
        <taxon>Bacteria</taxon>
        <taxon>Bacillati</taxon>
        <taxon>Actinomycetota</taxon>
        <taxon>Actinomycetes</taxon>
        <taxon>Streptosporangiales</taxon>
        <taxon>Thermomonosporaceae</taxon>
        <taxon>Actinomadura</taxon>
    </lineage>
</organism>
<proteinExistence type="predicted"/>
<gene>
    <name evidence="1" type="ORF">ACFQKB_27855</name>
</gene>
<reference evidence="2" key="1">
    <citation type="journal article" date="2019" name="Int. J. Syst. Evol. Microbiol.">
        <title>The Global Catalogue of Microorganisms (GCM) 10K type strain sequencing project: providing services to taxonomists for standard genome sequencing and annotation.</title>
        <authorList>
            <consortium name="The Broad Institute Genomics Platform"/>
            <consortium name="The Broad Institute Genome Sequencing Center for Infectious Disease"/>
            <person name="Wu L."/>
            <person name="Ma J."/>
        </authorList>
    </citation>
    <scope>NUCLEOTIDE SEQUENCE [LARGE SCALE GENOMIC DNA]</scope>
    <source>
        <strain evidence="2">JCM 3369</strain>
    </source>
</reference>
<keyword evidence="2" id="KW-1185">Reference proteome</keyword>
<dbReference type="RefSeq" id="WP_160821220.1">
    <property type="nucleotide sequence ID" value="NZ_JBHSXS010000020.1"/>
</dbReference>
<evidence type="ECO:0000313" key="1">
    <source>
        <dbReference type="EMBL" id="MFC6883603.1"/>
    </source>
</evidence>
<protein>
    <submittedName>
        <fullName evidence="1">Uncharacterized protein</fullName>
    </submittedName>
</protein>
<comment type="caution">
    <text evidence="1">The sequence shown here is derived from an EMBL/GenBank/DDBJ whole genome shotgun (WGS) entry which is preliminary data.</text>
</comment>
<accession>A0ABW2CRC5</accession>
<sequence>MGNIANKMPWSHARHLDRPPSLYAWDVDPPGNIGGASGVTDNEDRALRHVHHELVDAPLGTRGIVRRVGLAGISGRVYADLGTVATARRDETTGAVVWQ</sequence>